<evidence type="ECO:0000256" key="4">
    <source>
        <dbReference type="ARBA" id="ARBA00023315"/>
    </source>
</evidence>
<proteinExistence type="inferred from homology"/>
<dbReference type="SUPFAM" id="SSF55729">
    <property type="entry name" value="Acyl-CoA N-acyltransferases (Nat)"/>
    <property type="match status" value="1"/>
</dbReference>
<evidence type="ECO:0000256" key="5">
    <source>
        <dbReference type="RuleBase" id="RU363094"/>
    </source>
</evidence>
<comment type="function">
    <text evidence="5">Acetylates the N-terminal alanine of ribosomal protein bS18.</text>
</comment>
<dbReference type="EC" id="2.3.1.266" evidence="5"/>
<reference evidence="7 8" key="1">
    <citation type="journal article" date="2016" name="Nat. Commun.">
        <title>Thousands of microbial genomes shed light on interconnected biogeochemical processes in an aquifer system.</title>
        <authorList>
            <person name="Anantharaman K."/>
            <person name="Brown C.T."/>
            <person name="Hug L.A."/>
            <person name="Sharon I."/>
            <person name="Castelle C.J."/>
            <person name="Probst A.J."/>
            <person name="Thomas B.C."/>
            <person name="Singh A."/>
            <person name="Wilkins M.J."/>
            <person name="Karaoz U."/>
            <person name="Brodie E.L."/>
            <person name="Williams K.H."/>
            <person name="Hubbard S.S."/>
            <person name="Banfield J.F."/>
        </authorList>
    </citation>
    <scope>NUCLEOTIDE SEQUENCE [LARGE SCALE GENOMIC DNA]</scope>
</reference>
<sequence length="138" mass="15781">MLTISPMLDSDIATVFAIEKGSFVVPKPEQIFRDDEKKYLVAKEADKIVGYIGIEDIAGEKHVINMAVHPDCRRKGIGKSLIEKVINSNDVFFLEVRVSNLAARNLYEQYGFKNVGLRKNYYQDNREDAIIMRKDPNE</sequence>
<name>A0A1F4TPH7_UNCSA</name>
<dbReference type="InterPro" id="IPR006464">
    <property type="entry name" value="AcTrfase_RimI/Ard1"/>
</dbReference>
<accession>A0A1F4TPH7</accession>
<dbReference type="EMBL" id="MEUI01000014">
    <property type="protein sequence ID" value="OGC34622.1"/>
    <property type="molecule type" value="Genomic_DNA"/>
</dbReference>
<comment type="caution">
    <text evidence="7">The sequence shown here is derived from an EMBL/GenBank/DDBJ whole genome shotgun (WGS) entry which is preliminary data.</text>
</comment>
<evidence type="ECO:0000313" key="7">
    <source>
        <dbReference type="EMBL" id="OGC34622.1"/>
    </source>
</evidence>
<dbReference type="CDD" id="cd04301">
    <property type="entry name" value="NAT_SF"/>
    <property type="match status" value="1"/>
</dbReference>
<dbReference type="InterPro" id="IPR016181">
    <property type="entry name" value="Acyl_CoA_acyltransferase"/>
</dbReference>
<dbReference type="AlphaFoldDB" id="A0A1F4TPH7"/>
<dbReference type="Pfam" id="PF13673">
    <property type="entry name" value="Acetyltransf_10"/>
    <property type="match status" value="1"/>
</dbReference>
<dbReference type="PANTHER" id="PTHR43420:SF44">
    <property type="entry name" value="ACETYLTRANSFERASE YPEA"/>
    <property type="match status" value="1"/>
</dbReference>
<comment type="similarity">
    <text evidence="1 5">Belongs to the acetyltransferase family. RimI subfamily.</text>
</comment>
<evidence type="ECO:0000256" key="1">
    <source>
        <dbReference type="ARBA" id="ARBA00005395"/>
    </source>
</evidence>
<dbReference type="Proteomes" id="UP000177309">
    <property type="component" value="Unassembled WGS sequence"/>
</dbReference>
<gene>
    <name evidence="7" type="ORF">A2462_04750</name>
</gene>
<evidence type="ECO:0000256" key="3">
    <source>
        <dbReference type="ARBA" id="ARBA00022679"/>
    </source>
</evidence>
<dbReference type="InterPro" id="IPR050680">
    <property type="entry name" value="YpeA/RimI_acetyltransf"/>
</dbReference>
<dbReference type="InterPro" id="IPR000182">
    <property type="entry name" value="GNAT_dom"/>
</dbReference>
<keyword evidence="4" id="KW-0012">Acyltransferase</keyword>
<feature type="domain" description="N-acetyltransferase" evidence="6">
    <location>
        <begin position="2"/>
        <end position="137"/>
    </location>
</feature>
<dbReference type="GO" id="GO:0008999">
    <property type="term" value="F:protein-N-terminal-alanine acetyltransferase activity"/>
    <property type="evidence" value="ECO:0007669"/>
    <property type="project" value="UniProtKB-EC"/>
</dbReference>
<evidence type="ECO:0000313" key="8">
    <source>
        <dbReference type="Proteomes" id="UP000177309"/>
    </source>
</evidence>
<dbReference type="PROSITE" id="PS51186">
    <property type="entry name" value="GNAT"/>
    <property type="match status" value="1"/>
</dbReference>
<dbReference type="Gene3D" id="3.40.630.30">
    <property type="match status" value="1"/>
</dbReference>
<evidence type="ECO:0000256" key="2">
    <source>
        <dbReference type="ARBA" id="ARBA00022490"/>
    </source>
</evidence>
<comment type="subcellular location">
    <subcellularLocation>
        <location evidence="5">Cytoplasm</location>
    </subcellularLocation>
</comment>
<comment type="catalytic activity">
    <reaction evidence="5">
        <text>N-terminal L-alanyl-[ribosomal protein bS18] + acetyl-CoA = N-terminal N(alpha)-acetyl-L-alanyl-[ribosomal protein bS18] + CoA + H(+)</text>
        <dbReference type="Rhea" id="RHEA:43756"/>
        <dbReference type="Rhea" id="RHEA-COMP:10676"/>
        <dbReference type="Rhea" id="RHEA-COMP:10677"/>
        <dbReference type="ChEBI" id="CHEBI:15378"/>
        <dbReference type="ChEBI" id="CHEBI:57287"/>
        <dbReference type="ChEBI" id="CHEBI:57288"/>
        <dbReference type="ChEBI" id="CHEBI:64718"/>
        <dbReference type="ChEBI" id="CHEBI:83683"/>
        <dbReference type="EC" id="2.3.1.266"/>
    </reaction>
</comment>
<dbReference type="NCBIfam" id="TIGR01575">
    <property type="entry name" value="rimI"/>
    <property type="match status" value="1"/>
</dbReference>
<protein>
    <recommendedName>
        <fullName evidence="5">[Ribosomal protein bS18]-alanine N-acetyltransferase</fullName>
        <ecNumber evidence="5">2.3.1.266</ecNumber>
    </recommendedName>
</protein>
<dbReference type="GO" id="GO:0005737">
    <property type="term" value="C:cytoplasm"/>
    <property type="evidence" value="ECO:0007669"/>
    <property type="project" value="UniProtKB-SubCell"/>
</dbReference>
<keyword evidence="2 5" id="KW-0963">Cytoplasm</keyword>
<dbReference type="PANTHER" id="PTHR43420">
    <property type="entry name" value="ACETYLTRANSFERASE"/>
    <property type="match status" value="1"/>
</dbReference>
<organism evidence="7 8">
    <name type="scientific">candidate division WOR-1 bacterium RIFOXYC2_FULL_41_25</name>
    <dbReference type="NCBI Taxonomy" id="1802586"/>
    <lineage>
        <taxon>Bacteria</taxon>
        <taxon>Bacillati</taxon>
        <taxon>Saganbacteria</taxon>
    </lineage>
</organism>
<keyword evidence="3 7" id="KW-0808">Transferase</keyword>
<evidence type="ECO:0000259" key="6">
    <source>
        <dbReference type="PROSITE" id="PS51186"/>
    </source>
</evidence>